<dbReference type="AlphaFoldDB" id="A0A939FYV0"/>
<dbReference type="PANTHER" id="PTHR23132:SF25">
    <property type="entry name" value="D-ALANINE--D-ALANINE LIGASE A"/>
    <property type="match status" value="1"/>
</dbReference>
<evidence type="ECO:0000256" key="7">
    <source>
        <dbReference type="ARBA" id="ARBA00012216"/>
    </source>
</evidence>
<dbReference type="PROSITE" id="PS00843">
    <property type="entry name" value="DALA_DALA_LIGASE_1"/>
    <property type="match status" value="1"/>
</dbReference>
<evidence type="ECO:0000259" key="22">
    <source>
        <dbReference type="PROSITE" id="PS50975"/>
    </source>
</evidence>
<dbReference type="FunFam" id="3.30.1490.20:FF:000007">
    <property type="entry name" value="D-alanine--D-alanine ligase"/>
    <property type="match status" value="1"/>
</dbReference>
<dbReference type="GO" id="GO:0008360">
    <property type="term" value="P:regulation of cell shape"/>
    <property type="evidence" value="ECO:0007669"/>
    <property type="project" value="UniProtKB-KW"/>
</dbReference>
<comment type="subcellular location">
    <subcellularLocation>
        <location evidence="4">Cytoplasm</location>
    </subcellularLocation>
</comment>
<dbReference type="SUPFAM" id="SSF52440">
    <property type="entry name" value="PreATP-grasp domain"/>
    <property type="match status" value="1"/>
</dbReference>
<keyword evidence="15" id="KW-0573">Peptidoglycan synthesis</keyword>
<keyword evidence="13" id="KW-0460">Magnesium</keyword>
<dbReference type="EC" id="6.3.2.4" evidence="7"/>
<evidence type="ECO:0000256" key="11">
    <source>
        <dbReference type="ARBA" id="ARBA00022741"/>
    </source>
</evidence>
<keyword evidence="8" id="KW-0963">Cytoplasm</keyword>
<evidence type="ECO:0000256" key="14">
    <source>
        <dbReference type="ARBA" id="ARBA00022960"/>
    </source>
</evidence>
<evidence type="ECO:0000256" key="6">
    <source>
        <dbReference type="ARBA" id="ARBA00010871"/>
    </source>
</evidence>
<dbReference type="SUPFAM" id="SSF56059">
    <property type="entry name" value="Glutathione synthetase ATP-binding domain-like"/>
    <property type="match status" value="1"/>
</dbReference>
<dbReference type="InterPro" id="IPR016185">
    <property type="entry name" value="PreATP-grasp_dom_sf"/>
</dbReference>
<evidence type="ECO:0000256" key="19">
    <source>
        <dbReference type="ARBA" id="ARBA00047614"/>
    </source>
</evidence>
<evidence type="ECO:0000256" key="5">
    <source>
        <dbReference type="ARBA" id="ARBA00004752"/>
    </source>
</evidence>
<comment type="pathway">
    <text evidence="5">Cell wall biogenesis; peptidoglycan biosynthesis.</text>
</comment>
<dbReference type="Gene3D" id="3.30.470.20">
    <property type="entry name" value="ATP-grasp fold, B domain"/>
    <property type="match status" value="1"/>
</dbReference>
<evidence type="ECO:0000256" key="13">
    <source>
        <dbReference type="ARBA" id="ARBA00022842"/>
    </source>
</evidence>
<comment type="catalytic activity">
    <reaction evidence="19">
        <text>2 D-alanine + ATP = D-alanyl-D-alanine + ADP + phosphate + H(+)</text>
        <dbReference type="Rhea" id="RHEA:11224"/>
        <dbReference type="ChEBI" id="CHEBI:15378"/>
        <dbReference type="ChEBI" id="CHEBI:30616"/>
        <dbReference type="ChEBI" id="CHEBI:43474"/>
        <dbReference type="ChEBI" id="CHEBI:57416"/>
        <dbReference type="ChEBI" id="CHEBI:57822"/>
        <dbReference type="ChEBI" id="CHEBI:456216"/>
        <dbReference type="EC" id="6.3.2.4"/>
    </reaction>
</comment>
<comment type="pathway">
    <text evidence="20">Glycan biosynthesis.</text>
</comment>
<evidence type="ECO:0000256" key="10">
    <source>
        <dbReference type="ARBA" id="ARBA00022723"/>
    </source>
</evidence>
<evidence type="ECO:0000313" key="23">
    <source>
        <dbReference type="EMBL" id="MBO0664538.1"/>
    </source>
</evidence>
<evidence type="ECO:0000313" key="24">
    <source>
        <dbReference type="Proteomes" id="UP000664122"/>
    </source>
</evidence>
<dbReference type="GO" id="GO:0009252">
    <property type="term" value="P:peptidoglycan biosynthetic process"/>
    <property type="evidence" value="ECO:0007669"/>
    <property type="project" value="UniProtKB-KW"/>
</dbReference>
<evidence type="ECO:0000256" key="17">
    <source>
        <dbReference type="ARBA" id="ARBA00023316"/>
    </source>
</evidence>
<dbReference type="InterPro" id="IPR011095">
    <property type="entry name" value="Dala_Dala_lig_C"/>
</dbReference>
<evidence type="ECO:0000256" key="20">
    <source>
        <dbReference type="ARBA" id="ARBA00060592"/>
    </source>
</evidence>
<dbReference type="GO" id="GO:0005524">
    <property type="term" value="F:ATP binding"/>
    <property type="evidence" value="ECO:0007669"/>
    <property type="project" value="UniProtKB-UniRule"/>
</dbReference>
<keyword evidence="12 21" id="KW-0067">ATP-binding</keyword>
<protein>
    <recommendedName>
        <fullName evidence="18">D-alanine--D-alanine ligase A</fullName>
        <ecNumber evidence="7">6.3.2.4</ecNumber>
    </recommendedName>
</protein>
<gene>
    <name evidence="23" type="ORF">J1C48_18355</name>
</gene>
<dbReference type="Pfam" id="PF07478">
    <property type="entry name" value="Dala_Dala_lig_C"/>
    <property type="match status" value="1"/>
</dbReference>
<evidence type="ECO:0000256" key="3">
    <source>
        <dbReference type="ARBA" id="ARBA00003921"/>
    </source>
</evidence>
<evidence type="ECO:0000256" key="21">
    <source>
        <dbReference type="PROSITE-ProRule" id="PRU00409"/>
    </source>
</evidence>
<keyword evidence="16" id="KW-0464">Manganese</keyword>
<evidence type="ECO:0000256" key="12">
    <source>
        <dbReference type="ARBA" id="ARBA00022840"/>
    </source>
</evidence>
<comment type="similarity">
    <text evidence="6">Belongs to the D-alanine--D-alanine ligase family.</text>
</comment>
<comment type="caution">
    <text evidence="23">The sequence shown here is derived from an EMBL/GenBank/DDBJ whole genome shotgun (WGS) entry which is preliminary data.</text>
</comment>
<organism evidence="23 24">
    <name type="scientific">Jiella flava</name>
    <dbReference type="NCBI Taxonomy" id="2816857"/>
    <lineage>
        <taxon>Bacteria</taxon>
        <taxon>Pseudomonadati</taxon>
        <taxon>Pseudomonadota</taxon>
        <taxon>Alphaproteobacteria</taxon>
        <taxon>Hyphomicrobiales</taxon>
        <taxon>Aurantimonadaceae</taxon>
        <taxon>Jiella</taxon>
    </lineage>
</organism>
<evidence type="ECO:0000256" key="8">
    <source>
        <dbReference type="ARBA" id="ARBA00022490"/>
    </source>
</evidence>
<dbReference type="GO" id="GO:0046872">
    <property type="term" value="F:metal ion binding"/>
    <property type="evidence" value="ECO:0007669"/>
    <property type="project" value="UniProtKB-KW"/>
</dbReference>
<name>A0A939FYV0_9HYPH</name>
<proteinExistence type="inferred from homology"/>
<sequence length="256" mass="26876">MTSNSKRLRIAVLFGGQSAEHEVSIRSATNVLTALDRARYEPVPVFVTRADGRWLLAAIRDGVPETPTAGTQLCLVPGGGGAVVGIDGDGAVGALAPFDAVFPVLHGFPGEDGAVQGLCDVARVPLVGCGILGSATALDKDVAKRLLRQAGLAVAPSVTVFAGEAPSFHALEDALGMPVFIKPARQGSSVGVSKVRASQELARALEDGFRYDRKLLAEAFINGREIECAVLEDADGSLYHRALIKTREPNHACRLR</sequence>
<keyword evidence="10" id="KW-0479">Metal-binding</keyword>
<evidence type="ECO:0000256" key="4">
    <source>
        <dbReference type="ARBA" id="ARBA00004496"/>
    </source>
</evidence>
<keyword evidence="11 21" id="KW-0547">Nucleotide-binding</keyword>
<dbReference type="Proteomes" id="UP000664122">
    <property type="component" value="Unassembled WGS sequence"/>
</dbReference>
<dbReference type="Gene3D" id="3.40.50.20">
    <property type="match status" value="1"/>
</dbReference>
<feature type="domain" description="ATP-grasp" evidence="22">
    <location>
        <begin position="144"/>
        <end position="233"/>
    </location>
</feature>
<dbReference type="GO" id="GO:0071555">
    <property type="term" value="P:cell wall organization"/>
    <property type="evidence" value="ECO:0007669"/>
    <property type="project" value="UniProtKB-KW"/>
</dbReference>
<keyword evidence="14" id="KW-0133">Cell shape</keyword>
<dbReference type="PROSITE" id="PS50975">
    <property type="entry name" value="ATP_GRASP"/>
    <property type="match status" value="1"/>
</dbReference>
<evidence type="ECO:0000256" key="15">
    <source>
        <dbReference type="ARBA" id="ARBA00022984"/>
    </source>
</evidence>
<dbReference type="GO" id="GO:0005829">
    <property type="term" value="C:cytosol"/>
    <property type="evidence" value="ECO:0007669"/>
    <property type="project" value="TreeGrafter"/>
</dbReference>
<reference evidence="23" key="1">
    <citation type="submission" date="2021-03" db="EMBL/GenBank/DDBJ databases">
        <title>Whole genome sequence of Jiella sp. CQZ9-1.</title>
        <authorList>
            <person name="Tuo L."/>
        </authorList>
    </citation>
    <scope>NUCLEOTIDE SEQUENCE</scope>
    <source>
        <strain evidence="23">CQZ9-1</strain>
    </source>
</reference>
<dbReference type="Pfam" id="PF01820">
    <property type="entry name" value="Dala_Dala_lig_N"/>
    <property type="match status" value="1"/>
</dbReference>
<keyword evidence="17" id="KW-0961">Cell wall biogenesis/degradation</keyword>
<accession>A0A939FYV0</accession>
<dbReference type="EMBL" id="JAFMPP010000025">
    <property type="protein sequence ID" value="MBO0664538.1"/>
    <property type="molecule type" value="Genomic_DNA"/>
</dbReference>
<evidence type="ECO:0000256" key="1">
    <source>
        <dbReference type="ARBA" id="ARBA00001936"/>
    </source>
</evidence>
<dbReference type="GO" id="GO:0008716">
    <property type="term" value="F:D-alanine-D-alanine ligase activity"/>
    <property type="evidence" value="ECO:0007669"/>
    <property type="project" value="UniProtKB-EC"/>
</dbReference>
<evidence type="ECO:0000256" key="9">
    <source>
        <dbReference type="ARBA" id="ARBA00022598"/>
    </source>
</evidence>
<evidence type="ECO:0000256" key="18">
    <source>
        <dbReference type="ARBA" id="ARBA00040301"/>
    </source>
</evidence>
<comment type="cofactor">
    <cofactor evidence="2">
        <name>Mg(2+)</name>
        <dbReference type="ChEBI" id="CHEBI:18420"/>
    </cofactor>
</comment>
<evidence type="ECO:0000256" key="2">
    <source>
        <dbReference type="ARBA" id="ARBA00001946"/>
    </source>
</evidence>
<comment type="function">
    <text evidence="3">Cell wall formation.</text>
</comment>
<evidence type="ECO:0000256" key="16">
    <source>
        <dbReference type="ARBA" id="ARBA00023211"/>
    </source>
</evidence>
<keyword evidence="9" id="KW-0436">Ligase</keyword>
<dbReference type="InterPro" id="IPR011761">
    <property type="entry name" value="ATP-grasp"/>
</dbReference>
<dbReference type="InterPro" id="IPR011127">
    <property type="entry name" value="Dala_Dala_lig_N"/>
</dbReference>
<keyword evidence="24" id="KW-1185">Reference proteome</keyword>
<comment type="cofactor">
    <cofactor evidence="1">
        <name>Mn(2+)</name>
        <dbReference type="ChEBI" id="CHEBI:29035"/>
    </cofactor>
</comment>
<dbReference type="InterPro" id="IPR000291">
    <property type="entry name" value="D-Ala_lig_Van_CS"/>
</dbReference>
<dbReference type="PANTHER" id="PTHR23132">
    <property type="entry name" value="D-ALANINE--D-ALANINE LIGASE"/>
    <property type="match status" value="1"/>
</dbReference>